<dbReference type="GO" id="GO:0004674">
    <property type="term" value="F:protein serine/threonine kinase activity"/>
    <property type="evidence" value="ECO:0007669"/>
    <property type="project" value="UniProtKB-KW"/>
</dbReference>
<keyword evidence="4" id="KW-0808">Transferase</keyword>
<dbReference type="InterPro" id="IPR047718">
    <property type="entry name" value="RsbA-like_anti_sig"/>
</dbReference>
<keyword evidence="4" id="KW-0418">Kinase</keyword>
<evidence type="ECO:0000313" key="4">
    <source>
        <dbReference type="EMBL" id="SFK51276.1"/>
    </source>
</evidence>
<accession>A0A1I4A607</accession>
<protein>
    <submittedName>
        <fullName evidence="4">Histidine kinase-like ATPase domain-containing protein</fullName>
    </submittedName>
</protein>
<dbReference type="NCBIfam" id="NF041045">
    <property type="entry name" value="RsbA_anti_sig"/>
    <property type="match status" value="1"/>
</dbReference>
<dbReference type="AlphaFoldDB" id="A0A1I4A607"/>
<keyword evidence="1" id="KW-0723">Serine/threonine-protein kinase</keyword>
<organism evidence="4 5">
    <name type="scientific">Geodermatophilus ruber</name>
    <dbReference type="NCBI Taxonomy" id="504800"/>
    <lineage>
        <taxon>Bacteria</taxon>
        <taxon>Bacillati</taxon>
        <taxon>Actinomycetota</taxon>
        <taxon>Actinomycetes</taxon>
        <taxon>Geodermatophilales</taxon>
        <taxon>Geodermatophilaceae</taxon>
        <taxon>Geodermatophilus</taxon>
    </lineage>
</organism>
<dbReference type="Gene3D" id="3.30.565.10">
    <property type="entry name" value="Histidine kinase-like ATPase, C-terminal domain"/>
    <property type="match status" value="1"/>
</dbReference>
<dbReference type="PANTHER" id="PTHR35526">
    <property type="entry name" value="ANTI-SIGMA-F FACTOR RSBW-RELATED"/>
    <property type="match status" value="1"/>
</dbReference>
<evidence type="ECO:0000256" key="1">
    <source>
        <dbReference type="ARBA" id="ARBA00022527"/>
    </source>
</evidence>
<feature type="domain" description="MEDS" evidence="3">
    <location>
        <begin position="14"/>
        <end position="157"/>
    </location>
</feature>
<dbReference type="InterPro" id="IPR036890">
    <property type="entry name" value="HATPase_C_sf"/>
</dbReference>
<dbReference type="STRING" id="504800.SAMN04488085_10272"/>
<dbReference type="PANTHER" id="PTHR35526:SF3">
    <property type="entry name" value="ANTI-SIGMA-F FACTOR RSBW"/>
    <property type="match status" value="1"/>
</dbReference>
<evidence type="ECO:0000259" key="3">
    <source>
        <dbReference type="Pfam" id="PF14417"/>
    </source>
</evidence>
<dbReference type="InterPro" id="IPR050267">
    <property type="entry name" value="Anti-sigma-factor_SerPK"/>
</dbReference>
<dbReference type="InterPro" id="IPR003594">
    <property type="entry name" value="HATPase_dom"/>
</dbReference>
<dbReference type="InParanoid" id="A0A1I4A607"/>
<evidence type="ECO:0000313" key="5">
    <source>
        <dbReference type="Proteomes" id="UP000199152"/>
    </source>
</evidence>
<keyword evidence="5" id="KW-1185">Reference proteome</keyword>
<evidence type="ECO:0000259" key="2">
    <source>
        <dbReference type="Pfam" id="PF13581"/>
    </source>
</evidence>
<reference evidence="4 5" key="1">
    <citation type="submission" date="2016-10" db="EMBL/GenBank/DDBJ databases">
        <authorList>
            <person name="de Groot N.N."/>
        </authorList>
    </citation>
    <scope>NUCLEOTIDE SEQUENCE [LARGE SCALE GENOMIC DNA]</scope>
    <source>
        <strain evidence="4 5">DSM 45317</strain>
    </source>
</reference>
<feature type="domain" description="Histidine kinase/HSP90-like ATPase" evidence="2">
    <location>
        <begin position="200"/>
        <end position="310"/>
    </location>
</feature>
<dbReference type="SUPFAM" id="SSF55874">
    <property type="entry name" value="ATPase domain of HSP90 chaperone/DNA topoisomerase II/histidine kinase"/>
    <property type="match status" value="1"/>
</dbReference>
<dbReference type="InterPro" id="IPR025847">
    <property type="entry name" value="MEDS_domain"/>
</dbReference>
<dbReference type="CDD" id="cd16936">
    <property type="entry name" value="HATPase_RsbW-like"/>
    <property type="match status" value="1"/>
</dbReference>
<dbReference type="Pfam" id="PF14417">
    <property type="entry name" value="MEDS"/>
    <property type="match status" value="1"/>
</dbReference>
<gene>
    <name evidence="4" type="ORF">SAMN04488085_10272</name>
</gene>
<dbReference type="Proteomes" id="UP000199152">
    <property type="component" value="Unassembled WGS sequence"/>
</dbReference>
<dbReference type="RefSeq" id="WP_177212615.1">
    <property type="nucleotide sequence ID" value="NZ_FOSW01000002.1"/>
</dbReference>
<dbReference type="Pfam" id="PF13581">
    <property type="entry name" value="HATPase_c_2"/>
    <property type="match status" value="1"/>
</dbReference>
<name>A0A1I4A607_9ACTN</name>
<proteinExistence type="predicted"/>
<sequence>MRTGAARGWGGNFHEAGFFASDAEFLELLVPFVTEGTAGGEPVLVADDERKCALLRAALPRPEAVTFITDAGLYASPASAIEAYRRRFERHLAAGAGQIRITGEIAQASGGGRFAGWDRYESAINAVWQDYPVWSRCLYDATTVADDVRDAVERSHPRLVAPDGSATASRRYQDVAEFKPLSPEPDPLEATTPSLRLTDASPRQARHLIAQVANERFDTATRDELVLAVSEAVENSQQHGRPPTTVTAWTAADRVVVRVHDTGPGPANPLAGLVWDRSSRGGRGLWISHQLARVDVALVADAEGFTVRLRSPV</sequence>
<dbReference type="EMBL" id="FOSW01000002">
    <property type="protein sequence ID" value="SFK51276.1"/>
    <property type="molecule type" value="Genomic_DNA"/>
</dbReference>